<dbReference type="Proteomes" id="UP000324800">
    <property type="component" value="Unassembled WGS sequence"/>
</dbReference>
<gene>
    <name evidence="2" type="ORF">EZS28_004392</name>
</gene>
<dbReference type="EMBL" id="SNRW01000625">
    <property type="protein sequence ID" value="KAA6400080.1"/>
    <property type="molecule type" value="Genomic_DNA"/>
</dbReference>
<comment type="caution">
    <text evidence="2">The sequence shown here is derived from an EMBL/GenBank/DDBJ whole genome shotgun (WGS) entry which is preliminary data.</text>
</comment>
<dbReference type="AlphaFoldDB" id="A0A5J4WYY6"/>
<evidence type="ECO:0000313" key="2">
    <source>
        <dbReference type="EMBL" id="KAA6400080.1"/>
    </source>
</evidence>
<proteinExistence type="predicted"/>
<reference evidence="2 3" key="1">
    <citation type="submission" date="2019-03" db="EMBL/GenBank/DDBJ databases">
        <title>Single cell metagenomics reveals metabolic interactions within the superorganism composed of flagellate Streblomastix strix and complex community of Bacteroidetes bacteria on its surface.</title>
        <authorList>
            <person name="Treitli S.C."/>
            <person name="Kolisko M."/>
            <person name="Husnik F."/>
            <person name="Keeling P."/>
            <person name="Hampl V."/>
        </authorList>
    </citation>
    <scope>NUCLEOTIDE SEQUENCE [LARGE SCALE GENOMIC DNA]</scope>
    <source>
        <strain evidence="2">ST1C</strain>
    </source>
</reference>
<feature type="compositionally biased region" description="Polar residues" evidence="1">
    <location>
        <begin position="318"/>
        <end position="333"/>
    </location>
</feature>
<feature type="compositionally biased region" description="Polar residues" evidence="1">
    <location>
        <begin position="295"/>
        <end position="308"/>
    </location>
</feature>
<evidence type="ECO:0000256" key="1">
    <source>
        <dbReference type="SAM" id="MobiDB-lite"/>
    </source>
</evidence>
<name>A0A5J4WYY6_9EUKA</name>
<protein>
    <submittedName>
        <fullName evidence="2">Uncharacterized protein</fullName>
    </submittedName>
</protein>
<feature type="region of interest" description="Disordered" evidence="1">
    <location>
        <begin position="294"/>
        <end position="333"/>
    </location>
</feature>
<evidence type="ECO:0000313" key="3">
    <source>
        <dbReference type="Proteomes" id="UP000324800"/>
    </source>
</evidence>
<sequence>MLKQQQSMRKEGEKLSKEAEAYFEQKRGSISSQSSVNDMKRNDSVIAKLMIGEAAQIIQRETRAYLARKMAVGRQLMVAHAFRRRKQQLWNYRITYIASCTPQLSRIDMRKILVEQQEQNIKNLSDLIKQACLERKRIIITSIPRTLLPQFQTVVNQLETEFAVRDQGERKLLMGREWIPQYNPITNERVYLNVRTGEETHVHPQLKYLQNETEDSLKHTDYLYNQTSEMISSFSQWMMSDMQKSRKQSIDICLISFCEQFSKYLDTQKRSIERQLQKPPQKKKDGILKLKFGKNMSNQGSNIGTPSKLSDRSDKSAHTYSNRSGNNSPENPLENYSVSIQSEYLIKPNPGPLFLPQPNKLIPHNVKVIDRETGSAFIPTYSMIRNIEIILWGDQKRVRKQHKEEHIGRRFWKHLVRSRFNELNDILNDSEVFRIQNDIEAEMEWREEEIAFAELATTIIIIIPAEIPRN</sequence>
<accession>A0A5J4WYY6</accession>
<organism evidence="2 3">
    <name type="scientific">Streblomastix strix</name>
    <dbReference type="NCBI Taxonomy" id="222440"/>
    <lineage>
        <taxon>Eukaryota</taxon>
        <taxon>Metamonada</taxon>
        <taxon>Preaxostyla</taxon>
        <taxon>Oxymonadida</taxon>
        <taxon>Streblomastigidae</taxon>
        <taxon>Streblomastix</taxon>
    </lineage>
</organism>